<evidence type="ECO:0000259" key="1">
    <source>
        <dbReference type="Pfam" id="PF01370"/>
    </source>
</evidence>
<protein>
    <submittedName>
        <fullName evidence="2">NAD-dependent epimerase/dehydratase family protein</fullName>
    </submittedName>
</protein>
<dbReference type="InterPro" id="IPR001509">
    <property type="entry name" value="Epimerase_deHydtase"/>
</dbReference>
<dbReference type="EMBL" id="CP151657">
    <property type="protein sequence ID" value="WZP17483.1"/>
    <property type="molecule type" value="Genomic_DNA"/>
</dbReference>
<dbReference type="InterPro" id="IPR051783">
    <property type="entry name" value="NAD(P)-dependent_oxidoreduct"/>
</dbReference>
<dbReference type="Pfam" id="PF01370">
    <property type="entry name" value="Epimerase"/>
    <property type="match status" value="1"/>
</dbReference>
<evidence type="ECO:0000313" key="2">
    <source>
        <dbReference type="EMBL" id="WZP17483.1"/>
    </source>
</evidence>
<accession>A0ABZ2ZZ64</accession>
<dbReference type="Gene3D" id="3.40.50.720">
    <property type="entry name" value="NAD(P)-binding Rossmann-like Domain"/>
    <property type="match status" value="1"/>
</dbReference>
<dbReference type="SUPFAM" id="SSF51735">
    <property type="entry name" value="NAD(P)-binding Rossmann-fold domains"/>
    <property type="match status" value="1"/>
</dbReference>
<keyword evidence="3" id="KW-1185">Reference proteome</keyword>
<evidence type="ECO:0000313" key="3">
    <source>
        <dbReference type="Proteomes" id="UP001448858"/>
    </source>
</evidence>
<organism evidence="2 3">
    <name type="scientific">Arthrobacter citreus</name>
    <dbReference type="NCBI Taxonomy" id="1670"/>
    <lineage>
        <taxon>Bacteria</taxon>
        <taxon>Bacillati</taxon>
        <taxon>Actinomycetota</taxon>
        <taxon>Actinomycetes</taxon>
        <taxon>Micrococcales</taxon>
        <taxon>Micrococcaceae</taxon>
        <taxon>Arthrobacter</taxon>
    </lineage>
</organism>
<name>A0ABZ2ZZ64_9MICC</name>
<dbReference type="PANTHER" id="PTHR48079:SF6">
    <property type="entry name" value="NAD(P)-BINDING DOMAIN-CONTAINING PROTEIN-RELATED"/>
    <property type="match status" value="1"/>
</dbReference>
<dbReference type="InterPro" id="IPR036291">
    <property type="entry name" value="NAD(P)-bd_dom_sf"/>
</dbReference>
<proteinExistence type="predicted"/>
<sequence>MRRAIILGGSGLIGRAVARRLLESGWDVDITGRLLSNVPADLISSGAGFFAADRSDAAALRQVVGAGADLLVDCLCFTAADARQLLPVLADVESAVMLSSKAVYVDSLGRHVNSPDRPVFSGPISEDQPTVAPGNVYFDSPEGYGSNKVAAEHVLLDSGYPVSIVRASKVHGEGASPAREWVFVRRVLDARKAVFLADSGSSVDHTTAAVNAAALVECIAANPGSRILNSADPDAPSALEISRVIADYFGHQWEEVLLGGGVEADCVELGAHPWMSEAPIILDTRASLELGYVPVGAYAATVQSELEWLSKTADDPRYAADRSAFFNRYVDYPAEDRFMSGRRC</sequence>
<dbReference type="Proteomes" id="UP001448858">
    <property type="component" value="Chromosome"/>
</dbReference>
<dbReference type="RefSeq" id="WP_342025078.1">
    <property type="nucleotide sequence ID" value="NZ_CP151657.1"/>
</dbReference>
<gene>
    <name evidence="2" type="ORF">AAE021_08000</name>
</gene>
<feature type="domain" description="NAD-dependent epimerase/dehydratase" evidence="1">
    <location>
        <begin position="5"/>
        <end position="201"/>
    </location>
</feature>
<dbReference type="PANTHER" id="PTHR48079">
    <property type="entry name" value="PROTEIN YEEZ"/>
    <property type="match status" value="1"/>
</dbReference>
<reference evidence="2 3" key="1">
    <citation type="submission" date="2024-04" db="EMBL/GenBank/DDBJ databases">
        <title>Arthrobacter sp. from Plains bison fecal sample.</title>
        <authorList>
            <person name="Ruzzini A."/>
        </authorList>
    </citation>
    <scope>NUCLEOTIDE SEQUENCE [LARGE SCALE GENOMIC DNA]</scope>
    <source>
        <strain evidence="2 3">EINP1</strain>
    </source>
</reference>